<name>A0AAW0IDR2_MYOGA</name>
<evidence type="ECO:0000256" key="3">
    <source>
        <dbReference type="SAM" id="MobiDB-lite"/>
    </source>
</evidence>
<gene>
    <name evidence="4" type="ORF">U0070_016144</name>
</gene>
<dbReference type="InterPro" id="IPR011331">
    <property type="entry name" value="Ribosomal_eL37/eL43"/>
</dbReference>
<dbReference type="GO" id="GO:0006412">
    <property type="term" value="P:translation"/>
    <property type="evidence" value="ECO:0007669"/>
    <property type="project" value="InterPro"/>
</dbReference>
<keyword evidence="5" id="KW-1185">Reference proteome</keyword>
<dbReference type="Gene3D" id="2.20.25.30">
    <property type="match status" value="1"/>
</dbReference>
<evidence type="ECO:0000313" key="4">
    <source>
        <dbReference type="EMBL" id="KAK7812674.1"/>
    </source>
</evidence>
<dbReference type="GO" id="GO:0003735">
    <property type="term" value="F:structural constituent of ribosome"/>
    <property type="evidence" value="ECO:0007669"/>
    <property type="project" value="InterPro"/>
</dbReference>
<keyword evidence="1" id="KW-0689">Ribosomal protein</keyword>
<proteinExistence type="predicted"/>
<organism evidence="4 5">
    <name type="scientific">Myodes glareolus</name>
    <name type="common">Bank vole</name>
    <name type="synonym">Clethrionomys glareolus</name>
    <dbReference type="NCBI Taxonomy" id="447135"/>
    <lineage>
        <taxon>Eukaryota</taxon>
        <taxon>Metazoa</taxon>
        <taxon>Chordata</taxon>
        <taxon>Craniata</taxon>
        <taxon>Vertebrata</taxon>
        <taxon>Euteleostomi</taxon>
        <taxon>Mammalia</taxon>
        <taxon>Eutheria</taxon>
        <taxon>Euarchontoglires</taxon>
        <taxon>Glires</taxon>
        <taxon>Rodentia</taxon>
        <taxon>Myomorpha</taxon>
        <taxon>Muroidea</taxon>
        <taxon>Cricetidae</taxon>
        <taxon>Arvicolinae</taxon>
        <taxon>Myodes</taxon>
    </lineage>
</organism>
<sequence>MGGNQQSLHTLLRGPGKLKTKKPIPFISHQRHCSDVTKPVFMHSLGQELETAATVISSMDNLRFHGKKECYSDRGRLAIAKSQEKECFKVKEVHFRPLEWRTENAVCSGTHLGRPILEALAVGAVGGAALVVLEIGAVAGDGGQVILCLFEDDHTLLLAIRAGIVHRGCHKHRREVLGFHHGDARHRDDGRALADGHTVLLALRALHMVLAETQVYRDRLQHLHSVLASAESALGFAGAEAVSGSKKVLTGSKYNGIIDHAVVWRRKQSRKQQDEERSVIGKHHHKTHTFCRRCDSKACHLQKEVNLWQMLLHCQVQEKVKDEALLGLKRRDPAVAPDCDSKHVVLLRQDGEVIYVTTERQKSLVSRNLEIDRELSDVMTMCRGRHQRRQRAKNPSHLAMIKHGPGGGGEAARDPQTHLVIVVEEAKGSGAVLIPIDAHHGLGGRGQGVLQASLKLILIHEGAGGRAEDCVCGCSGERNSGKETLGRAALDLCQGQPPQASDRLPRPETASPAKDRLHLPGTAFPGFGKPPAALDNFPVPWREESLSLPETLQQTLWDVDWSPLKASEAAFSAGSTGLSAVVRRQFLSFKTNEVAKITNKLLSLVPHGFNDPSTLEAESGKSIGAYRFKTLTVKTPLKWQVLSVLSTRSNFKLHQDWKFLHCSCSFEKTPLILEHQKGLMKNSQASSLVSLDPRNFHQPRTL</sequence>
<comment type="caution">
    <text evidence="4">The sequence shown here is derived from an EMBL/GenBank/DDBJ whole genome shotgun (WGS) entry which is preliminary data.</text>
</comment>
<dbReference type="GO" id="GO:0044391">
    <property type="term" value="C:ribosomal subunit"/>
    <property type="evidence" value="ECO:0007669"/>
    <property type="project" value="UniProtKB-ARBA"/>
</dbReference>
<evidence type="ECO:0000313" key="5">
    <source>
        <dbReference type="Proteomes" id="UP001488838"/>
    </source>
</evidence>
<evidence type="ECO:0000256" key="2">
    <source>
        <dbReference type="ARBA" id="ARBA00023274"/>
    </source>
</evidence>
<protein>
    <submittedName>
        <fullName evidence="4">Uncharacterized protein</fullName>
    </submittedName>
</protein>
<dbReference type="EMBL" id="JBBHLL010000148">
    <property type="protein sequence ID" value="KAK7812674.1"/>
    <property type="molecule type" value="Genomic_DNA"/>
</dbReference>
<accession>A0AAW0IDR2</accession>
<keyword evidence="2" id="KW-0687">Ribonucleoprotein</keyword>
<reference evidence="4 5" key="1">
    <citation type="journal article" date="2023" name="bioRxiv">
        <title>Conserved and derived expression patterns and positive selection on dental genes reveal complex evolutionary context of ever-growing rodent molars.</title>
        <authorList>
            <person name="Calamari Z.T."/>
            <person name="Song A."/>
            <person name="Cohen E."/>
            <person name="Akter M."/>
            <person name="Roy R.D."/>
            <person name="Hallikas O."/>
            <person name="Christensen M.M."/>
            <person name="Li P."/>
            <person name="Marangoni P."/>
            <person name="Jernvall J."/>
            <person name="Klein O.D."/>
        </authorList>
    </citation>
    <scope>NUCLEOTIDE SEQUENCE [LARGE SCALE GENOMIC DNA]</scope>
    <source>
        <strain evidence="4">V071</strain>
    </source>
</reference>
<dbReference type="AlphaFoldDB" id="A0AAW0IDR2"/>
<dbReference type="Proteomes" id="UP001488838">
    <property type="component" value="Unassembled WGS sequence"/>
</dbReference>
<evidence type="ECO:0000256" key="1">
    <source>
        <dbReference type="ARBA" id="ARBA00022980"/>
    </source>
</evidence>
<feature type="region of interest" description="Disordered" evidence="3">
    <location>
        <begin position="494"/>
        <end position="520"/>
    </location>
</feature>